<comment type="caution">
    <text evidence="1">The sequence shown here is derived from an EMBL/GenBank/DDBJ whole genome shotgun (WGS) entry which is preliminary data.</text>
</comment>
<name>A0A7C1J7G9_9THEO</name>
<evidence type="ECO:0000313" key="1">
    <source>
        <dbReference type="EMBL" id="HDW51170.1"/>
    </source>
</evidence>
<dbReference type="AlphaFoldDB" id="A0A7C1J7G9"/>
<dbReference type="Pfam" id="PF19027">
    <property type="entry name" value="DUF5752"/>
    <property type="match status" value="1"/>
</dbReference>
<gene>
    <name evidence="1" type="ORF">ENQ35_00210</name>
</gene>
<protein>
    <submittedName>
        <fullName evidence="1">Uncharacterized protein</fullName>
    </submittedName>
</protein>
<sequence length="214" mass="24981">MKNAFYFYTQYHLVRLLGIKARNPVELLEGIRKVPASSIYYHTHRFLQQHRYLSPEPPNDFAYWLTNVLNLKELGEAFASVDTAEFKNMEELRAEFVRILTGYLSEGNHVVDCPPGQEFYFSACKTFILPVPYTAHNLKEFAKILGKISVNSLYFHVFESRMRLEKGENDFAAWFRSIGKNELAEELMRLDPYTITLEGLREKIISLVVKYAEH</sequence>
<dbReference type="EMBL" id="DSMV01000016">
    <property type="protein sequence ID" value="HDW51170.1"/>
    <property type="molecule type" value="Genomic_DNA"/>
</dbReference>
<accession>A0A7C1J7G9</accession>
<dbReference type="InterPro" id="IPR044036">
    <property type="entry name" value="DUF5752"/>
</dbReference>
<proteinExistence type="predicted"/>
<reference evidence="1" key="1">
    <citation type="journal article" date="2020" name="mSystems">
        <title>Genome- and Community-Level Interaction Insights into Carbon Utilization and Element Cycling Functions of Hydrothermarchaeota in Hydrothermal Sediment.</title>
        <authorList>
            <person name="Zhou Z."/>
            <person name="Liu Y."/>
            <person name="Xu W."/>
            <person name="Pan J."/>
            <person name="Luo Z.H."/>
            <person name="Li M."/>
        </authorList>
    </citation>
    <scope>NUCLEOTIDE SEQUENCE [LARGE SCALE GENOMIC DNA]</scope>
    <source>
        <strain evidence="1">SpSt-301</strain>
    </source>
</reference>
<organism evidence="1">
    <name type="scientific">Ammonifex degensii</name>
    <dbReference type="NCBI Taxonomy" id="42838"/>
    <lineage>
        <taxon>Bacteria</taxon>
        <taxon>Bacillati</taxon>
        <taxon>Bacillota</taxon>
        <taxon>Clostridia</taxon>
        <taxon>Thermoanaerobacterales</taxon>
        <taxon>Thermoanaerobacteraceae</taxon>
        <taxon>Ammonifex</taxon>
    </lineage>
</organism>